<feature type="region of interest" description="Disordered" evidence="1">
    <location>
        <begin position="1"/>
        <end position="22"/>
    </location>
</feature>
<dbReference type="SUPFAM" id="SSF52833">
    <property type="entry name" value="Thioredoxin-like"/>
    <property type="match status" value="1"/>
</dbReference>
<dbReference type="InterPro" id="IPR036249">
    <property type="entry name" value="Thioredoxin-like_sf"/>
</dbReference>
<dbReference type="PANTHER" id="PTHR42336:SF1">
    <property type="entry name" value="ALKYL HYDROPEROXIDE REDUCTASE SUBUNIT C_ THIOL SPECIFIC ANTIOXIDANT DOMAIN-CONTAINING PROTEIN"/>
    <property type="match status" value="1"/>
</dbReference>
<feature type="compositionally biased region" description="Basic residues" evidence="1">
    <location>
        <begin position="1"/>
        <end position="10"/>
    </location>
</feature>
<dbReference type="AlphaFoldDB" id="A0AAV9PS20"/>
<evidence type="ECO:0000313" key="2">
    <source>
        <dbReference type="EMBL" id="KAK5175540.1"/>
    </source>
</evidence>
<name>A0AAV9PS20_9PEZI</name>
<accession>A0AAV9PS20</accession>
<evidence type="ECO:0008006" key="4">
    <source>
        <dbReference type="Google" id="ProtNLM"/>
    </source>
</evidence>
<organism evidence="2 3">
    <name type="scientific">Saxophila tyrrhenica</name>
    <dbReference type="NCBI Taxonomy" id="1690608"/>
    <lineage>
        <taxon>Eukaryota</taxon>
        <taxon>Fungi</taxon>
        <taxon>Dikarya</taxon>
        <taxon>Ascomycota</taxon>
        <taxon>Pezizomycotina</taxon>
        <taxon>Dothideomycetes</taxon>
        <taxon>Dothideomycetidae</taxon>
        <taxon>Mycosphaerellales</taxon>
        <taxon>Extremaceae</taxon>
        <taxon>Saxophila</taxon>
    </lineage>
</organism>
<dbReference type="EMBL" id="JAVRRT010000001">
    <property type="protein sequence ID" value="KAK5175540.1"/>
    <property type="molecule type" value="Genomic_DNA"/>
</dbReference>
<sequence>MGGVSNRRKNDRGPFNPCSTSDQQRLTKMTFQQELNSWWSPNAPETAEVPQVGSKALNTPKLQLEPGRPAILTFLRHCGCPFAEKTFLNFREIAKDNKDLDFIAVSHSDEEATTTWLRSLPQAGSEPSNLRIVVDDKVEIYAAWGLGISSFAHTLSPASMYSVWKLGRTEGVWNRPTESGSRWQTAGTYSVDGDGVVRWGGPAQRADDIPDLEAAVQSVRGEKSGAKL</sequence>
<protein>
    <recommendedName>
        <fullName evidence="4">Thioredoxin domain-containing protein</fullName>
    </recommendedName>
</protein>
<evidence type="ECO:0000313" key="3">
    <source>
        <dbReference type="Proteomes" id="UP001337655"/>
    </source>
</evidence>
<dbReference type="Gene3D" id="3.40.30.10">
    <property type="entry name" value="Glutaredoxin"/>
    <property type="match status" value="1"/>
</dbReference>
<reference evidence="2 3" key="1">
    <citation type="submission" date="2023-08" db="EMBL/GenBank/DDBJ databases">
        <title>Black Yeasts Isolated from many extreme environments.</title>
        <authorList>
            <person name="Coleine C."/>
            <person name="Stajich J.E."/>
            <person name="Selbmann L."/>
        </authorList>
    </citation>
    <scope>NUCLEOTIDE SEQUENCE [LARGE SCALE GENOMIC DNA]</scope>
    <source>
        <strain evidence="2 3">CCFEE 5935</strain>
    </source>
</reference>
<dbReference type="RefSeq" id="XP_064664178.1">
    <property type="nucleotide sequence ID" value="XM_064797944.1"/>
</dbReference>
<evidence type="ECO:0000256" key="1">
    <source>
        <dbReference type="SAM" id="MobiDB-lite"/>
    </source>
</evidence>
<comment type="caution">
    <text evidence="2">The sequence shown here is derived from an EMBL/GenBank/DDBJ whole genome shotgun (WGS) entry which is preliminary data.</text>
</comment>
<dbReference type="PANTHER" id="PTHR42336">
    <property type="entry name" value="THIOREDOXIN DOMAIN-CONTAINING PROTEIN-RELATED"/>
    <property type="match status" value="1"/>
</dbReference>
<proteinExistence type="predicted"/>
<dbReference type="Proteomes" id="UP001337655">
    <property type="component" value="Unassembled WGS sequence"/>
</dbReference>
<dbReference type="GeneID" id="89922029"/>
<gene>
    <name evidence="2" type="ORF">LTR77_000679</name>
</gene>
<keyword evidence="3" id="KW-1185">Reference proteome</keyword>